<dbReference type="EMBL" id="CAAALY010117904">
    <property type="protein sequence ID" value="VEL31032.1"/>
    <property type="molecule type" value="Genomic_DNA"/>
</dbReference>
<accession>A0A3S5B1L5</accession>
<reference evidence="1" key="1">
    <citation type="submission" date="2018-11" db="EMBL/GenBank/DDBJ databases">
        <authorList>
            <consortium name="Pathogen Informatics"/>
        </authorList>
    </citation>
    <scope>NUCLEOTIDE SEQUENCE</scope>
</reference>
<dbReference type="Proteomes" id="UP000784294">
    <property type="component" value="Unassembled WGS sequence"/>
</dbReference>
<evidence type="ECO:0000313" key="2">
    <source>
        <dbReference type="Proteomes" id="UP000784294"/>
    </source>
</evidence>
<protein>
    <submittedName>
        <fullName evidence="1">Uncharacterized protein</fullName>
    </submittedName>
</protein>
<name>A0A3S5B1L5_9PLAT</name>
<keyword evidence="2" id="KW-1185">Reference proteome</keyword>
<sequence>MISKVLGEIAIDPVTRGGDHNQTWFEVIAVRPREGDVGVHLRQNCEAYIHHQTDPVRILTYRKGLGELNWEKPEVCFACAQPRVNRADVVRGVAKIKRETWVASTGRVRWRDY</sequence>
<comment type="caution">
    <text evidence="1">The sequence shown here is derived from an EMBL/GenBank/DDBJ whole genome shotgun (WGS) entry which is preliminary data.</text>
</comment>
<proteinExistence type="predicted"/>
<evidence type="ECO:0000313" key="1">
    <source>
        <dbReference type="EMBL" id="VEL31032.1"/>
    </source>
</evidence>
<dbReference type="AlphaFoldDB" id="A0A3S5B1L5"/>
<organism evidence="1 2">
    <name type="scientific">Protopolystoma xenopodis</name>
    <dbReference type="NCBI Taxonomy" id="117903"/>
    <lineage>
        <taxon>Eukaryota</taxon>
        <taxon>Metazoa</taxon>
        <taxon>Spiralia</taxon>
        <taxon>Lophotrochozoa</taxon>
        <taxon>Platyhelminthes</taxon>
        <taxon>Monogenea</taxon>
        <taxon>Polyopisthocotylea</taxon>
        <taxon>Polystomatidea</taxon>
        <taxon>Polystomatidae</taxon>
        <taxon>Protopolystoma</taxon>
    </lineage>
</organism>
<gene>
    <name evidence="1" type="ORF">PXEA_LOCUS24472</name>
</gene>